<evidence type="ECO:0000313" key="1">
    <source>
        <dbReference type="EMBL" id="MBO8427542.1"/>
    </source>
</evidence>
<name>A0A9D9DIU1_9BACL</name>
<dbReference type="EMBL" id="JADIMY010000067">
    <property type="protein sequence ID" value="MBO8427542.1"/>
    <property type="molecule type" value="Genomic_DNA"/>
</dbReference>
<evidence type="ECO:0000313" key="2">
    <source>
        <dbReference type="Proteomes" id="UP000823613"/>
    </source>
</evidence>
<organism evidence="1 2">
    <name type="scientific">Candidatus Onthovivens merdipullorum</name>
    <dbReference type="NCBI Taxonomy" id="2840889"/>
    <lineage>
        <taxon>Bacteria</taxon>
        <taxon>Bacillati</taxon>
        <taxon>Bacillota</taxon>
        <taxon>Bacilli</taxon>
        <taxon>Bacillales</taxon>
        <taxon>Candidatus Onthovivens</taxon>
    </lineage>
</organism>
<accession>A0A9D9DIU1</accession>
<protein>
    <submittedName>
        <fullName evidence="1">Uncharacterized protein</fullName>
    </submittedName>
</protein>
<sequence>MAKEIIKINGKELNIGRVLIQRKNKTVKDFINELTPNIESITMYAYRNGTKPFRDKEHLKQWLISNQEGYPKFNYEIYAYFVDKCGLNKK</sequence>
<comment type="caution">
    <text evidence="1">The sequence shown here is derived from an EMBL/GenBank/DDBJ whole genome shotgun (WGS) entry which is preliminary data.</text>
</comment>
<reference evidence="1" key="2">
    <citation type="journal article" date="2021" name="PeerJ">
        <title>Extensive microbial diversity within the chicken gut microbiome revealed by metagenomics and culture.</title>
        <authorList>
            <person name="Gilroy R."/>
            <person name="Ravi A."/>
            <person name="Getino M."/>
            <person name="Pursley I."/>
            <person name="Horton D.L."/>
            <person name="Alikhan N.F."/>
            <person name="Baker D."/>
            <person name="Gharbi K."/>
            <person name="Hall N."/>
            <person name="Watson M."/>
            <person name="Adriaenssens E.M."/>
            <person name="Foster-Nyarko E."/>
            <person name="Jarju S."/>
            <person name="Secka A."/>
            <person name="Antonio M."/>
            <person name="Oren A."/>
            <person name="Chaudhuri R.R."/>
            <person name="La Ragione R."/>
            <person name="Hildebrand F."/>
            <person name="Pallen M.J."/>
        </authorList>
    </citation>
    <scope>NUCLEOTIDE SEQUENCE</scope>
    <source>
        <strain evidence="1">11159</strain>
    </source>
</reference>
<gene>
    <name evidence="1" type="ORF">IAC58_03190</name>
</gene>
<dbReference type="Proteomes" id="UP000823613">
    <property type="component" value="Unassembled WGS sequence"/>
</dbReference>
<proteinExistence type="predicted"/>
<reference evidence="1" key="1">
    <citation type="submission" date="2020-10" db="EMBL/GenBank/DDBJ databases">
        <authorList>
            <person name="Gilroy R."/>
        </authorList>
    </citation>
    <scope>NUCLEOTIDE SEQUENCE</scope>
    <source>
        <strain evidence="1">11159</strain>
    </source>
</reference>
<dbReference type="AlphaFoldDB" id="A0A9D9DIU1"/>